<keyword evidence="6" id="KW-1185">Reference proteome</keyword>
<dbReference type="PRINTS" id="PR00032">
    <property type="entry name" value="HTHARAC"/>
</dbReference>
<dbReference type="Pfam" id="PF22200">
    <property type="entry name" value="ExsA_N"/>
    <property type="match status" value="1"/>
</dbReference>
<sequence>MLNIYNKKVNDPGGYRQFKYGKSLITLYNCPLKSKLQEIWSQHNYIIYVMEGRKIWHTAHGSYELNKDSCVFVRKGASIIEQFFDATFCLVMFFLPDDFICDVLKTKTIPLYKSGERYEPVMPIYTDTPVKAFFQSMLLLFESGREPDPSLIEVKFRELVLTLAGNSRNSELLSFFCSLLHEPQAVSLQKLMENNYRFNLKLEELAELSNRSLSTFKRDFKKQFKSTPGKWLIEKRLNHAMNLLTNTDKTVSEVAFECGFESLSHFSRVFHDRFGITPRCQKKWLLAC</sequence>
<dbReference type="InterPro" id="IPR009057">
    <property type="entry name" value="Homeodomain-like_sf"/>
</dbReference>
<organism evidence="5 6">
    <name type="scientific">Mucilaginibacter sabulilitoris</name>
    <dbReference type="NCBI Taxonomy" id="1173583"/>
    <lineage>
        <taxon>Bacteria</taxon>
        <taxon>Pseudomonadati</taxon>
        <taxon>Bacteroidota</taxon>
        <taxon>Sphingobacteriia</taxon>
        <taxon>Sphingobacteriales</taxon>
        <taxon>Sphingobacteriaceae</taxon>
        <taxon>Mucilaginibacter</taxon>
    </lineage>
</organism>
<dbReference type="Gene3D" id="1.10.10.60">
    <property type="entry name" value="Homeodomain-like"/>
    <property type="match status" value="2"/>
</dbReference>
<feature type="domain" description="HTH araC/xylS-type" evidence="4">
    <location>
        <begin position="186"/>
        <end position="284"/>
    </location>
</feature>
<evidence type="ECO:0000259" key="4">
    <source>
        <dbReference type="PROSITE" id="PS01124"/>
    </source>
</evidence>
<dbReference type="InterPro" id="IPR020449">
    <property type="entry name" value="Tscrpt_reg_AraC-type_HTH"/>
</dbReference>
<gene>
    <name evidence="5" type="ORF">SNE25_11525</name>
</gene>
<evidence type="ECO:0000256" key="1">
    <source>
        <dbReference type="ARBA" id="ARBA00023015"/>
    </source>
</evidence>
<keyword evidence="3" id="KW-0804">Transcription</keyword>
<dbReference type="SMART" id="SM00342">
    <property type="entry name" value="HTH_ARAC"/>
    <property type="match status" value="1"/>
</dbReference>
<reference evidence="5 6" key="1">
    <citation type="submission" date="2023-11" db="EMBL/GenBank/DDBJ databases">
        <title>Analysis of the Genomes of Mucilaginibacter gossypii cycad 4 and M. sabulilitoris SNA2: microbes with the potential for plant growth promotion.</title>
        <authorList>
            <person name="Hirsch A.M."/>
            <person name="Humm E."/>
            <person name="Rubbi M."/>
            <person name="Del Vecchio G."/>
            <person name="Ha S.M."/>
            <person name="Pellegrini M."/>
            <person name="Gunsalus R.P."/>
        </authorList>
    </citation>
    <scope>NUCLEOTIDE SEQUENCE [LARGE SCALE GENOMIC DNA]</scope>
    <source>
        <strain evidence="5 6">SNA2</strain>
    </source>
</reference>
<name>A0ABZ0TSR3_9SPHI</name>
<dbReference type="PANTHER" id="PTHR43280:SF2">
    <property type="entry name" value="HTH-TYPE TRANSCRIPTIONAL REGULATOR EXSA"/>
    <property type="match status" value="1"/>
</dbReference>
<dbReference type="PROSITE" id="PS01124">
    <property type="entry name" value="HTH_ARAC_FAMILY_2"/>
    <property type="match status" value="1"/>
</dbReference>
<keyword evidence="1" id="KW-0805">Transcription regulation</keyword>
<dbReference type="SUPFAM" id="SSF46689">
    <property type="entry name" value="Homeodomain-like"/>
    <property type="match status" value="2"/>
</dbReference>
<keyword evidence="2" id="KW-0238">DNA-binding</keyword>
<dbReference type="InterPro" id="IPR018060">
    <property type="entry name" value="HTH_AraC"/>
</dbReference>
<evidence type="ECO:0000256" key="3">
    <source>
        <dbReference type="ARBA" id="ARBA00023163"/>
    </source>
</evidence>
<dbReference type="PANTHER" id="PTHR43280">
    <property type="entry name" value="ARAC-FAMILY TRANSCRIPTIONAL REGULATOR"/>
    <property type="match status" value="1"/>
</dbReference>
<dbReference type="RefSeq" id="WP_321565253.1">
    <property type="nucleotide sequence ID" value="NZ_CP139558.1"/>
</dbReference>
<dbReference type="Proteomes" id="UP001324380">
    <property type="component" value="Chromosome"/>
</dbReference>
<accession>A0ABZ0TSR3</accession>
<dbReference type="InterPro" id="IPR054015">
    <property type="entry name" value="ExsA-like_N"/>
</dbReference>
<proteinExistence type="predicted"/>
<evidence type="ECO:0000313" key="5">
    <source>
        <dbReference type="EMBL" id="WPU96150.1"/>
    </source>
</evidence>
<evidence type="ECO:0000256" key="2">
    <source>
        <dbReference type="ARBA" id="ARBA00023125"/>
    </source>
</evidence>
<dbReference type="Pfam" id="PF12833">
    <property type="entry name" value="HTH_18"/>
    <property type="match status" value="1"/>
</dbReference>
<dbReference type="EMBL" id="CP139558">
    <property type="protein sequence ID" value="WPU96150.1"/>
    <property type="molecule type" value="Genomic_DNA"/>
</dbReference>
<protein>
    <submittedName>
        <fullName evidence="5">AraC family transcriptional regulator</fullName>
    </submittedName>
</protein>
<evidence type="ECO:0000313" key="6">
    <source>
        <dbReference type="Proteomes" id="UP001324380"/>
    </source>
</evidence>